<evidence type="ECO:0000256" key="4">
    <source>
        <dbReference type="ARBA" id="ARBA00022840"/>
    </source>
</evidence>
<dbReference type="PANTHER" id="PTHR11070:SF69">
    <property type="entry name" value="ATP-DEPENDENT DNA HELICASE UVRD2"/>
    <property type="match status" value="1"/>
</dbReference>
<evidence type="ECO:0000256" key="2">
    <source>
        <dbReference type="ARBA" id="ARBA00022801"/>
    </source>
</evidence>
<dbReference type="InterPro" id="IPR014016">
    <property type="entry name" value="UvrD-like_ATP-bd"/>
</dbReference>
<comment type="caution">
    <text evidence="7">The sequence shown here is derived from an EMBL/GenBank/DDBJ whole genome shotgun (WGS) entry which is preliminary data.</text>
</comment>
<dbReference type="GO" id="GO:0003677">
    <property type="term" value="F:DNA binding"/>
    <property type="evidence" value="ECO:0007669"/>
    <property type="project" value="InterPro"/>
</dbReference>
<dbReference type="GO" id="GO:0016787">
    <property type="term" value="F:hydrolase activity"/>
    <property type="evidence" value="ECO:0007669"/>
    <property type="project" value="UniProtKB-KW"/>
</dbReference>
<dbReference type="AlphaFoldDB" id="A0A229T377"/>
<evidence type="ECO:0000256" key="3">
    <source>
        <dbReference type="ARBA" id="ARBA00022806"/>
    </source>
</evidence>
<evidence type="ECO:0000313" key="8">
    <source>
        <dbReference type="Proteomes" id="UP000215199"/>
    </source>
</evidence>
<dbReference type="GO" id="GO:0033202">
    <property type="term" value="C:DNA helicase complex"/>
    <property type="evidence" value="ECO:0007669"/>
    <property type="project" value="TreeGrafter"/>
</dbReference>
<dbReference type="PANTHER" id="PTHR11070">
    <property type="entry name" value="UVRD / RECB / PCRA DNA HELICASE FAMILY MEMBER"/>
    <property type="match status" value="1"/>
</dbReference>
<gene>
    <name evidence="7" type="ORF">CF165_23935</name>
</gene>
<accession>A0A229T377</accession>
<dbReference type="Pfam" id="PF00580">
    <property type="entry name" value="UvrD-helicase"/>
    <property type="match status" value="1"/>
</dbReference>
<evidence type="ECO:0000259" key="6">
    <source>
        <dbReference type="Pfam" id="PF00580"/>
    </source>
</evidence>
<dbReference type="Proteomes" id="UP000215199">
    <property type="component" value="Unassembled WGS sequence"/>
</dbReference>
<feature type="compositionally biased region" description="Basic and acidic residues" evidence="5">
    <location>
        <begin position="146"/>
        <end position="164"/>
    </location>
</feature>
<reference evidence="8" key="1">
    <citation type="submission" date="2017-07" db="EMBL/GenBank/DDBJ databases">
        <title>Comparative genome mining reveals phylogenetic distribution patterns of secondary metabolites in Amycolatopsis.</title>
        <authorList>
            <person name="Adamek M."/>
            <person name="Alanjary M."/>
            <person name="Sales-Ortells H."/>
            <person name="Goodfellow M."/>
            <person name="Bull A.T."/>
            <person name="Kalinowski J."/>
            <person name="Ziemert N."/>
        </authorList>
    </citation>
    <scope>NUCLEOTIDE SEQUENCE [LARGE SCALE GENOMIC DNA]</scope>
    <source>
        <strain evidence="8">H5</strain>
    </source>
</reference>
<feature type="region of interest" description="Disordered" evidence="5">
    <location>
        <begin position="1"/>
        <end position="53"/>
    </location>
</feature>
<dbReference type="InterPro" id="IPR027417">
    <property type="entry name" value="P-loop_NTPase"/>
</dbReference>
<dbReference type="InterPro" id="IPR000212">
    <property type="entry name" value="DNA_helicase_UvrD/REP"/>
</dbReference>
<evidence type="ECO:0000256" key="5">
    <source>
        <dbReference type="SAM" id="MobiDB-lite"/>
    </source>
</evidence>
<keyword evidence="4" id="KW-0067">ATP-binding</keyword>
<protein>
    <recommendedName>
        <fullName evidence="6">UvrD-like helicase ATP-binding domain-containing protein</fullName>
    </recommendedName>
</protein>
<feature type="region of interest" description="Disordered" evidence="5">
    <location>
        <begin position="143"/>
        <end position="177"/>
    </location>
</feature>
<dbReference type="SUPFAM" id="SSF52540">
    <property type="entry name" value="P-loop containing nucleoside triphosphate hydrolases"/>
    <property type="match status" value="1"/>
</dbReference>
<dbReference type="GO" id="GO:0005524">
    <property type="term" value="F:ATP binding"/>
    <property type="evidence" value="ECO:0007669"/>
    <property type="project" value="UniProtKB-KW"/>
</dbReference>
<keyword evidence="8" id="KW-1185">Reference proteome</keyword>
<evidence type="ECO:0000313" key="7">
    <source>
        <dbReference type="EMBL" id="OXM65374.1"/>
    </source>
</evidence>
<keyword evidence="3" id="KW-0347">Helicase</keyword>
<keyword evidence="2" id="KW-0378">Hydrolase</keyword>
<dbReference type="GO" id="GO:0005829">
    <property type="term" value="C:cytosol"/>
    <property type="evidence" value="ECO:0007669"/>
    <property type="project" value="TreeGrafter"/>
</dbReference>
<dbReference type="Gene3D" id="3.40.50.300">
    <property type="entry name" value="P-loop containing nucleotide triphosphate hydrolases"/>
    <property type="match status" value="1"/>
</dbReference>
<dbReference type="GO" id="GO:0000725">
    <property type="term" value="P:recombinational repair"/>
    <property type="evidence" value="ECO:0007669"/>
    <property type="project" value="TreeGrafter"/>
</dbReference>
<organism evidence="7 8">
    <name type="scientific">Amycolatopsis vastitatis</name>
    <dbReference type="NCBI Taxonomy" id="1905142"/>
    <lineage>
        <taxon>Bacteria</taxon>
        <taxon>Bacillati</taxon>
        <taxon>Actinomycetota</taxon>
        <taxon>Actinomycetes</taxon>
        <taxon>Pseudonocardiales</taxon>
        <taxon>Pseudonocardiaceae</taxon>
        <taxon>Amycolatopsis</taxon>
    </lineage>
</organism>
<feature type="compositionally biased region" description="Basic and acidic residues" evidence="5">
    <location>
        <begin position="24"/>
        <end position="37"/>
    </location>
</feature>
<keyword evidence="1" id="KW-0547">Nucleotide-binding</keyword>
<dbReference type="EMBL" id="NMUL01000023">
    <property type="protein sequence ID" value="OXM65374.1"/>
    <property type="molecule type" value="Genomic_DNA"/>
</dbReference>
<sequence>MRTTSSGGSCRRDPWPLRHGRGGAPERDPVGERRRLSPAEYPDAAKAAGRSGVRPAEELAAAFERYEAAKRNQAVLDFDDVIEQCSVLLEGNSDIAAKIRAQYSCFVVDEDQDTDPSQERLLSAWLGARDNVTVVGAEPRLPVYATDRRRGEQTDGPQFHRGEAGRPAAGRSGTSAP</sequence>
<dbReference type="Gene3D" id="1.10.10.160">
    <property type="match status" value="1"/>
</dbReference>
<dbReference type="GO" id="GO:0043138">
    <property type="term" value="F:3'-5' DNA helicase activity"/>
    <property type="evidence" value="ECO:0007669"/>
    <property type="project" value="TreeGrafter"/>
</dbReference>
<evidence type="ECO:0000256" key="1">
    <source>
        <dbReference type="ARBA" id="ARBA00022741"/>
    </source>
</evidence>
<dbReference type="InterPro" id="IPR013986">
    <property type="entry name" value="DExx_box_DNA_helicase_dom_sf"/>
</dbReference>
<proteinExistence type="predicted"/>
<name>A0A229T377_9PSEU</name>
<feature type="domain" description="UvrD-like helicase ATP-binding" evidence="6">
    <location>
        <begin position="50"/>
        <end position="136"/>
    </location>
</feature>